<dbReference type="Proteomes" id="UP000287972">
    <property type="component" value="Unassembled WGS sequence"/>
</dbReference>
<evidence type="ECO:0000313" key="1">
    <source>
        <dbReference type="EMBL" id="RSL65766.1"/>
    </source>
</evidence>
<sequence>MAARHFLASMEMLHQYLSYDRGTDEQSVKLPADQYLELAVTSLASINFISPISTLNNINNINNNVSTLLLGLDRHLFQSTFGDDALAMLTTVMECIRFRETATEWRKLAIEFPERCFQSLQKVGAIKRPTGLSSGGFIHTHLTLGWLQALSDMFYLASVKYPQSRSDHTDDPNQEMSLYVTEFRKKLANCVVEFLQISQGMAKLQRRRYIDLELVNVQRLSELCTCGLYDANSGAEFARTTLEFLKLCDPEDSAFLQAKLQNQWSALPCSILI</sequence>
<evidence type="ECO:0000313" key="2">
    <source>
        <dbReference type="Proteomes" id="UP000287972"/>
    </source>
</evidence>
<gene>
    <name evidence="1" type="ORF">CEP51_012941</name>
</gene>
<name>A0A428QKG6_9HYPO</name>
<reference evidence="1 2" key="1">
    <citation type="submission" date="2017-06" db="EMBL/GenBank/DDBJ databases">
        <title>Comparative genomic analysis of Ambrosia Fusariam Clade fungi.</title>
        <authorList>
            <person name="Stajich J.E."/>
            <person name="Carrillo J."/>
            <person name="Kijimoto T."/>
            <person name="Eskalen A."/>
            <person name="O'Donnell K."/>
            <person name="Kasson M."/>
        </authorList>
    </citation>
    <scope>NUCLEOTIDE SEQUENCE [LARGE SCALE GENOMIC DNA]</scope>
    <source>
        <strain evidence="1 2">NRRL62606</strain>
    </source>
</reference>
<comment type="caution">
    <text evidence="1">The sequence shown here is derived from an EMBL/GenBank/DDBJ whole genome shotgun (WGS) entry which is preliminary data.</text>
</comment>
<proteinExistence type="predicted"/>
<keyword evidence="2" id="KW-1185">Reference proteome</keyword>
<dbReference type="AlphaFoldDB" id="A0A428QKG6"/>
<accession>A0A428QKG6</accession>
<protein>
    <submittedName>
        <fullName evidence="1">Uncharacterized protein</fullName>
    </submittedName>
</protein>
<organism evidence="1 2">
    <name type="scientific">Fusarium floridanum</name>
    <dbReference type="NCBI Taxonomy" id="1325733"/>
    <lineage>
        <taxon>Eukaryota</taxon>
        <taxon>Fungi</taxon>
        <taxon>Dikarya</taxon>
        <taxon>Ascomycota</taxon>
        <taxon>Pezizomycotina</taxon>
        <taxon>Sordariomycetes</taxon>
        <taxon>Hypocreomycetidae</taxon>
        <taxon>Hypocreales</taxon>
        <taxon>Nectriaceae</taxon>
        <taxon>Fusarium</taxon>
        <taxon>Fusarium solani species complex</taxon>
    </lineage>
</organism>
<dbReference type="EMBL" id="NKCL01000509">
    <property type="protein sequence ID" value="RSL65766.1"/>
    <property type="molecule type" value="Genomic_DNA"/>
</dbReference>